<dbReference type="NCBIfam" id="NF006187">
    <property type="entry name" value="PRK08322.1"/>
    <property type="match status" value="1"/>
</dbReference>
<evidence type="ECO:0000256" key="2">
    <source>
        <dbReference type="ARBA" id="ARBA00023052"/>
    </source>
</evidence>
<dbReference type="Pfam" id="PF00205">
    <property type="entry name" value="TPP_enzyme_M"/>
    <property type="match status" value="1"/>
</dbReference>
<dbReference type="Proteomes" id="UP000233440">
    <property type="component" value="Unassembled WGS sequence"/>
</dbReference>
<evidence type="ECO:0000259" key="4">
    <source>
        <dbReference type="Pfam" id="PF00205"/>
    </source>
</evidence>
<evidence type="ECO:0000256" key="1">
    <source>
        <dbReference type="ARBA" id="ARBA00007812"/>
    </source>
</evidence>
<proteinExistence type="inferred from homology"/>
<dbReference type="Pfam" id="PF02776">
    <property type="entry name" value="TPP_enzyme_N"/>
    <property type="match status" value="1"/>
</dbReference>
<gene>
    <name evidence="7" type="ORF">CWO92_14035</name>
</gene>
<dbReference type="AlphaFoldDB" id="A0A2N3LIQ7"/>
<dbReference type="GO" id="GO:0000287">
    <property type="term" value="F:magnesium ion binding"/>
    <property type="evidence" value="ECO:0007669"/>
    <property type="project" value="InterPro"/>
</dbReference>
<sequence>MKATDVFVHCLENEGVEYIFGIVGNEILDLANSLSHSEQIQYITVHHEQGAAFMADVYGRLSGKVGVCLATLGPGATNLLTGIASATLDHSPMVTITGQAALERQHKHSHQYLDVIQIMEPVTKWAIQVKEASAIPEIIRKAFRIAKLEKRGAVAIELPENLAIQSIPPIVLPVTPEPVSIPSYDTILAAQKIIQQSNRPFILVGNGVIRSGAADEFLTFAETLQAPVTHSFTAKGILHKEHKQNYFTFGFMEKDEVMPGLHEADLLIVIGLDHNERLPKEWNRKKTTILHIDSHPAEIDEFYPVQIELVGNLKETLACFQSFDLPSKAWVPAGNLKNRIEQAYNISWNHDSIASLPLTIENILHVIEMIADDETIVLSDVGSHKVSVARTFQPKKPNRLVISNGLAAIGISLPGAIGAKLACPNEPVICLTGDGGFLTNAAELETAKRLGLSFVIIVLNDSVLKIEEDTMRKRFGKSYGVGFHNPDFVDFANSFGIIGVRPKTLDQFAEMLINCLHSSSNITLIDVPVNN</sequence>
<dbReference type="SUPFAM" id="SSF52467">
    <property type="entry name" value="DHS-like NAD/FAD-binding domain"/>
    <property type="match status" value="1"/>
</dbReference>
<dbReference type="InterPro" id="IPR000399">
    <property type="entry name" value="TPP-bd_CS"/>
</dbReference>
<dbReference type="InterPro" id="IPR045229">
    <property type="entry name" value="TPP_enz"/>
</dbReference>
<reference evidence="7 8" key="1">
    <citation type="submission" date="2017-11" db="EMBL/GenBank/DDBJ databases">
        <title>Bacillus camelliae sp. nov., isolated from pu'er tea.</title>
        <authorList>
            <person name="Niu L."/>
        </authorList>
    </citation>
    <scope>NUCLEOTIDE SEQUENCE [LARGE SCALE GENOMIC DNA]</scope>
    <source>
        <strain evidence="7 8">7578-1</strain>
    </source>
</reference>
<dbReference type="InterPro" id="IPR029061">
    <property type="entry name" value="THDP-binding"/>
</dbReference>
<dbReference type="Pfam" id="PF02775">
    <property type="entry name" value="TPP_enzyme_C"/>
    <property type="match status" value="1"/>
</dbReference>
<evidence type="ECO:0000313" key="8">
    <source>
        <dbReference type="Proteomes" id="UP000233440"/>
    </source>
</evidence>
<feature type="domain" description="Thiamine pyrophosphate enzyme TPP-binding" evidence="5">
    <location>
        <begin position="380"/>
        <end position="527"/>
    </location>
</feature>
<dbReference type="GO" id="GO:0005948">
    <property type="term" value="C:acetolactate synthase complex"/>
    <property type="evidence" value="ECO:0007669"/>
    <property type="project" value="TreeGrafter"/>
</dbReference>
<dbReference type="PANTHER" id="PTHR18968">
    <property type="entry name" value="THIAMINE PYROPHOSPHATE ENZYMES"/>
    <property type="match status" value="1"/>
</dbReference>
<dbReference type="GO" id="GO:0003984">
    <property type="term" value="F:acetolactate synthase activity"/>
    <property type="evidence" value="ECO:0007669"/>
    <property type="project" value="TreeGrafter"/>
</dbReference>
<dbReference type="SUPFAM" id="SSF52518">
    <property type="entry name" value="Thiamin diphosphate-binding fold (THDP-binding)"/>
    <property type="match status" value="2"/>
</dbReference>
<dbReference type="Gene3D" id="3.40.50.970">
    <property type="match status" value="2"/>
</dbReference>
<comment type="caution">
    <text evidence="7">The sequence shown here is derived from an EMBL/GenBank/DDBJ whole genome shotgun (WGS) entry which is preliminary data.</text>
</comment>
<dbReference type="OrthoDB" id="4494979at2"/>
<dbReference type="Gene3D" id="3.40.50.1220">
    <property type="entry name" value="TPP-binding domain"/>
    <property type="match status" value="1"/>
</dbReference>
<feature type="domain" description="Thiamine pyrophosphate enzyme N-terminal TPP-binding" evidence="6">
    <location>
        <begin position="1"/>
        <end position="117"/>
    </location>
</feature>
<dbReference type="InterPro" id="IPR012001">
    <property type="entry name" value="Thiamin_PyroP_enz_TPP-bd_dom"/>
</dbReference>
<keyword evidence="8" id="KW-1185">Reference proteome</keyword>
<dbReference type="GO" id="GO:0009099">
    <property type="term" value="P:L-valine biosynthetic process"/>
    <property type="evidence" value="ECO:0007669"/>
    <property type="project" value="TreeGrafter"/>
</dbReference>
<dbReference type="GO" id="GO:0030976">
    <property type="term" value="F:thiamine pyrophosphate binding"/>
    <property type="evidence" value="ECO:0007669"/>
    <property type="project" value="InterPro"/>
</dbReference>
<evidence type="ECO:0000259" key="5">
    <source>
        <dbReference type="Pfam" id="PF02775"/>
    </source>
</evidence>
<dbReference type="CDD" id="cd07035">
    <property type="entry name" value="TPP_PYR_POX_like"/>
    <property type="match status" value="1"/>
</dbReference>
<organism evidence="7 8">
    <name type="scientific">Heyndrickxia camelliae</name>
    <dbReference type="NCBI Taxonomy" id="1707093"/>
    <lineage>
        <taxon>Bacteria</taxon>
        <taxon>Bacillati</taxon>
        <taxon>Bacillota</taxon>
        <taxon>Bacilli</taxon>
        <taxon>Bacillales</taxon>
        <taxon>Bacillaceae</taxon>
        <taxon>Heyndrickxia</taxon>
    </lineage>
</organism>
<dbReference type="GO" id="GO:0009097">
    <property type="term" value="P:isoleucine biosynthetic process"/>
    <property type="evidence" value="ECO:0007669"/>
    <property type="project" value="TreeGrafter"/>
</dbReference>
<comment type="similarity">
    <text evidence="1 3">Belongs to the TPP enzyme family.</text>
</comment>
<accession>A0A2N3LIQ7</accession>
<evidence type="ECO:0000256" key="3">
    <source>
        <dbReference type="RuleBase" id="RU362132"/>
    </source>
</evidence>
<dbReference type="InterPro" id="IPR011766">
    <property type="entry name" value="TPP_enzyme_TPP-bd"/>
</dbReference>
<protein>
    <submittedName>
        <fullName evidence="7">Acetolactate synthase large subunit</fullName>
    </submittedName>
</protein>
<name>A0A2N3LIQ7_9BACI</name>
<dbReference type="FunFam" id="3.40.50.970:FF:000007">
    <property type="entry name" value="Acetolactate synthase"/>
    <property type="match status" value="1"/>
</dbReference>
<dbReference type="PROSITE" id="PS00187">
    <property type="entry name" value="TPP_ENZYMES"/>
    <property type="match status" value="1"/>
</dbReference>
<feature type="domain" description="Thiamine pyrophosphate enzyme central" evidence="4">
    <location>
        <begin position="189"/>
        <end position="318"/>
    </location>
</feature>
<evidence type="ECO:0000259" key="6">
    <source>
        <dbReference type="Pfam" id="PF02776"/>
    </source>
</evidence>
<evidence type="ECO:0000313" key="7">
    <source>
        <dbReference type="EMBL" id="PKR84501.1"/>
    </source>
</evidence>
<dbReference type="EMBL" id="PIQO01000010">
    <property type="protein sequence ID" value="PKR84501.1"/>
    <property type="molecule type" value="Genomic_DNA"/>
</dbReference>
<dbReference type="RefSeq" id="WP_101354840.1">
    <property type="nucleotide sequence ID" value="NZ_PIQO01000010.1"/>
</dbReference>
<dbReference type="InterPro" id="IPR029035">
    <property type="entry name" value="DHS-like_NAD/FAD-binding_dom"/>
</dbReference>
<dbReference type="PANTHER" id="PTHR18968:SF129">
    <property type="entry name" value="ACETOLACTATE SYNTHASE"/>
    <property type="match status" value="1"/>
</dbReference>
<dbReference type="GO" id="GO:0050660">
    <property type="term" value="F:flavin adenine dinucleotide binding"/>
    <property type="evidence" value="ECO:0007669"/>
    <property type="project" value="TreeGrafter"/>
</dbReference>
<dbReference type="InterPro" id="IPR012000">
    <property type="entry name" value="Thiamin_PyroP_enz_cen_dom"/>
</dbReference>
<keyword evidence="2 3" id="KW-0786">Thiamine pyrophosphate</keyword>